<dbReference type="Gene3D" id="2.40.30.170">
    <property type="match status" value="1"/>
</dbReference>
<dbReference type="Proteomes" id="UP001606303">
    <property type="component" value="Unassembled WGS sequence"/>
</dbReference>
<feature type="domain" description="Multidrug resistance protein MdtA-like C-terminal permuted SH3" evidence="2">
    <location>
        <begin position="354"/>
        <end position="411"/>
    </location>
</feature>
<gene>
    <name evidence="3" type="ORF">ACG01O_10860</name>
</gene>
<dbReference type="EMBL" id="JBIGIB010000003">
    <property type="protein sequence ID" value="MFG6467107.1"/>
    <property type="molecule type" value="Genomic_DNA"/>
</dbReference>
<dbReference type="PANTHER" id="PTHR30469">
    <property type="entry name" value="MULTIDRUG RESISTANCE PROTEIN MDTA"/>
    <property type="match status" value="1"/>
</dbReference>
<dbReference type="PANTHER" id="PTHR30469:SF15">
    <property type="entry name" value="HLYD FAMILY OF SECRETION PROTEINS"/>
    <property type="match status" value="1"/>
</dbReference>
<comment type="caution">
    <text evidence="3">The sequence shown here is derived from an EMBL/GenBank/DDBJ whole genome shotgun (WGS) entry which is preliminary data.</text>
</comment>
<accession>A0ABW7GYQ3</accession>
<dbReference type="InterPro" id="IPR006143">
    <property type="entry name" value="RND_pump_MFP"/>
</dbReference>
<evidence type="ECO:0000313" key="4">
    <source>
        <dbReference type="Proteomes" id="UP001606303"/>
    </source>
</evidence>
<dbReference type="SUPFAM" id="SSF111369">
    <property type="entry name" value="HlyD-like secretion proteins"/>
    <property type="match status" value="1"/>
</dbReference>
<evidence type="ECO:0000256" key="1">
    <source>
        <dbReference type="ARBA" id="ARBA00009477"/>
    </source>
</evidence>
<dbReference type="InterPro" id="IPR058627">
    <property type="entry name" value="MdtA-like_C"/>
</dbReference>
<comment type="similarity">
    <text evidence="1">Belongs to the membrane fusion protein (MFP) (TC 8.A.1) family.</text>
</comment>
<name>A0ABW7GYQ3_9BURK</name>
<dbReference type="NCBIfam" id="TIGR01730">
    <property type="entry name" value="RND_mfp"/>
    <property type="match status" value="1"/>
</dbReference>
<protein>
    <submittedName>
        <fullName evidence="3">Efflux RND transporter periplasmic adaptor subunit</fullName>
    </submittedName>
</protein>
<organism evidence="3 4">
    <name type="scientific">Pelomonas baiyunensis</name>
    <dbReference type="NCBI Taxonomy" id="3299026"/>
    <lineage>
        <taxon>Bacteria</taxon>
        <taxon>Pseudomonadati</taxon>
        <taxon>Pseudomonadota</taxon>
        <taxon>Betaproteobacteria</taxon>
        <taxon>Burkholderiales</taxon>
        <taxon>Sphaerotilaceae</taxon>
        <taxon>Roseateles</taxon>
    </lineage>
</organism>
<keyword evidence="4" id="KW-1185">Reference proteome</keyword>
<dbReference type="Gene3D" id="2.40.420.20">
    <property type="match status" value="1"/>
</dbReference>
<sequence>MDDGPMTAALPSGVAMDRRVPTARPWRRWALAAAALLAVAAGLMQAWPRGVPVARDAVEIAPARPGSFRDVVPGRATVQPLQSVLLDATEDGRVEQVLVKDGERVAAGQLLVVLSSTQRAQELMARSSEAAQQLANFSTLRASWMQAQAAQRRTVTEAHFELERARRLHQRNRELAATGFLSPSALEDSADKLGLAERLLAQQQADGQEALAVLAQSVQAMQRAVNDLHARLATMRAASEGLAVRAPVAGRLTGLTLQVGEGVRSGVRIARIDSLGRFKLSVRLDEFHLARVREGLAATLAHAGREHALHVARIDPQVKDGRFSVELTFDADPPALQVGQGLDVRLTLGDPTPALLLPDAGFYADTGGAWAFVLEADGRRATRRPLQLGRRADGVIEVLGGLQAGERVVVSPYRAFATASSLQLD</sequence>
<evidence type="ECO:0000313" key="3">
    <source>
        <dbReference type="EMBL" id="MFG6467107.1"/>
    </source>
</evidence>
<dbReference type="Pfam" id="PF25967">
    <property type="entry name" value="RND-MFP_C"/>
    <property type="match status" value="1"/>
</dbReference>
<dbReference type="Gene3D" id="2.40.50.100">
    <property type="match status" value="1"/>
</dbReference>
<proteinExistence type="inferred from homology"/>
<evidence type="ECO:0000259" key="2">
    <source>
        <dbReference type="Pfam" id="PF25967"/>
    </source>
</evidence>
<reference evidence="3 4" key="1">
    <citation type="submission" date="2024-08" db="EMBL/GenBank/DDBJ databases">
        <authorList>
            <person name="Lu H."/>
        </authorList>
    </citation>
    <scope>NUCLEOTIDE SEQUENCE [LARGE SCALE GENOMIC DNA]</scope>
    <source>
        <strain evidence="3 4">BYS87W</strain>
    </source>
</reference>